<organism evidence="2 3">
    <name type="scientific">Allocatelliglobosispora scoriae</name>
    <dbReference type="NCBI Taxonomy" id="643052"/>
    <lineage>
        <taxon>Bacteria</taxon>
        <taxon>Bacillati</taxon>
        <taxon>Actinomycetota</taxon>
        <taxon>Actinomycetes</taxon>
        <taxon>Micromonosporales</taxon>
        <taxon>Micromonosporaceae</taxon>
        <taxon>Allocatelliglobosispora</taxon>
    </lineage>
</organism>
<dbReference type="RefSeq" id="WP_184836058.1">
    <property type="nucleotide sequence ID" value="NZ_JACHMN010000002.1"/>
</dbReference>
<protein>
    <submittedName>
        <fullName evidence="2">Uncharacterized protein</fullName>
    </submittedName>
</protein>
<comment type="caution">
    <text evidence="2">The sequence shown here is derived from an EMBL/GenBank/DDBJ whole genome shotgun (WGS) entry which is preliminary data.</text>
</comment>
<feature type="transmembrane region" description="Helical" evidence="1">
    <location>
        <begin position="33"/>
        <end position="56"/>
    </location>
</feature>
<feature type="transmembrane region" description="Helical" evidence="1">
    <location>
        <begin position="63"/>
        <end position="81"/>
    </location>
</feature>
<reference evidence="2 3" key="1">
    <citation type="submission" date="2020-08" db="EMBL/GenBank/DDBJ databases">
        <title>Sequencing the genomes of 1000 actinobacteria strains.</title>
        <authorList>
            <person name="Klenk H.-P."/>
        </authorList>
    </citation>
    <scope>NUCLEOTIDE SEQUENCE [LARGE SCALE GENOMIC DNA]</scope>
    <source>
        <strain evidence="2 3">DSM 45362</strain>
    </source>
</reference>
<name>A0A841BRK2_9ACTN</name>
<feature type="transmembrane region" description="Helical" evidence="1">
    <location>
        <begin position="87"/>
        <end position="107"/>
    </location>
</feature>
<keyword evidence="3" id="KW-1185">Reference proteome</keyword>
<keyword evidence="1" id="KW-0812">Transmembrane</keyword>
<keyword evidence="1" id="KW-1133">Transmembrane helix</keyword>
<evidence type="ECO:0000313" key="2">
    <source>
        <dbReference type="EMBL" id="MBB5869430.1"/>
    </source>
</evidence>
<evidence type="ECO:0000256" key="1">
    <source>
        <dbReference type="SAM" id="Phobius"/>
    </source>
</evidence>
<evidence type="ECO:0000313" key="3">
    <source>
        <dbReference type="Proteomes" id="UP000587527"/>
    </source>
</evidence>
<gene>
    <name evidence="2" type="ORF">F4553_002809</name>
</gene>
<dbReference type="AlphaFoldDB" id="A0A841BRK2"/>
<accession>A0A841BRK2</accession>
<keyword evidence="1" id="KW-0472">Membrane</keyword>
<sequence length="123" mass="13019">MRRAAIVLGTAITGVLVSVPAYAYAHDRVTNPYLHAVLDLITFAVVSAPIWSAFLWGAQRRGLLLALIAIVQVPSAVIAFVPIANPVLHAIALVTSLAITIASVGYVRRAARAPQTAIREVAQ</sequence>
<dbReference type="EMBL" id="JACHMN010000002">
    <property type="protein sequence ID" value="MBB5869430.1"/>
    <property type="molecule type" value="Genomic_DNA"/>
</dbReference>
<dbReference type="Proteomes" id="UP000587527">
    <property type="component" value="Unassembled WGS sequence"/>
</dbReference>
<proteinExistence type="predicted"/>